<keyword evidence="1" id="KW-1185">Reference proteome</keyword>
<organism evidence="1 2">
    <name type="scientific">Ditylenchus dipsaci</name>
    <dbReference type="NCBI Taxonomy" id="166011"/>
    <lineage>
        <taxon>Eukaryota</taxon>
        <taxon>Metazoa</taxon>
        <taxon>Ecdysozoa</taxon>
        <taxon>Nematoda</taxon>
        <taxon>Chromadorea</taxon>
        <taxon>Rhabditida</taxon>
        <taxon>Tylenchina</taxon>
        <taxon>Tylenchomorpha</taxon>
        <taxon>Sphaerularioidea</taxon>
        <taxon>Anguinidae</taxon>
        <taxon>Anguininae</taxon>
        <taxon>Ditylenchus</taxon>
    </lineage>
</organism>
<proteinExistence type="predicted"/>
<name>A0A915E173_9BILA</name>
<dbReference type="Proteomes" id="UP000887574">
    <property type="component" value="Unplaced"/>
</dbReference>
<dbReference type="WBParaSite" id="jg24806">
    <property type="protein sequence ID" value="jg24806"/>
    <property type="gene ID" value="jg24806"/>
</dbReference>
<evidence type="ECO:0000313" key="2">
    <source>
        <dbReference type="WBParaSite" id="jg24806"/>
    </source>
</evidence>
<sequence length="100" mass="11576">MPSTIEGGTQVRLDRQLKYLVEWNVGQGNVLWLMFLTLKKKRFGLTFSITFFPGTTIMSDGLRSYYGLENAEGMDYEHRVVEHMYNFVDPYTALQSLVTL</sequence>
<reference evidence="2" key="1">
    <citation type="submission" date="2022-11" db="UniProtKB">
        <authorList>
            <consortium name="WormBaseParasite"/>
        </authorList>
    </citation>
    <scope>IDENTIFICATION</scope>
</reference>
<dbReference type="AlphaFoldDB" id="A0A915E173"/>
<accession>A0A915E173</accession>
<protein>
    <submittedName>
        <fullName evidence="2">ISXO2-like transposase domain-containing protein</fullName>
    </submittedName>
</protein>
<evidence type="ECO:0000313" key="1">
    <source>
        <dbReference type="Proteomes" id="UP000887574"/>
    </source>
</evidence>